<dbReference type="EMBL" id="OIVN01005545">
    <property type="protein sequence ID" value="SPD22900.1"/>
    <property type="molecule type" value="Genomic_DNA"/>
</dbReference>
<dbReference type="InterPro" id="IPR006153">
    <property type="entry name" value="Cation/H_exchanger_TM"/>
</dbReference>
<proteinExistence type="inferred from homology"/>
<feature type="domain" description="Cation/H(+) antiporter C-terminal" evidence="13">
    <location>
        <begin position="558"/>
        <end position="704"/>
    </location>
</feature>
<dbReference type="PANTHER" id="PTHR32468">
    <property type="entry name" value="CATION/H + ANTIPORTER"/>
    <property type="match status" value="1"/>
</dbReference>
<sequence>MTSLMEPDDVAIYAAKEFMPLNNFTSLCTSVDKIQSNGIFNNSNPLHFSMPLLLLQFALASGLIVLFKLLLKPFNQPIVVSQILGGMIFGPSFLGRKSWFIRQLFPLRGFILIDIISSFGFMFYFFLIGAQMDPWIILKKINKKTFVLGFFTVAIPMFLTLTCSLVIMNATNLEPRIAFSLLVVSQIESVLAFPAIAHFLTELKITSSEFGRIALASSMVSGLFSFSVITISILAYQTTGDNYRMPLTIFTEGAIERNLRGCPVCRGLGPPVRSVMTEKLNLITTWMFMPLYFVKNGLLIDIFAVKFHNYLAVQSIALIAALGKFLGAFMISFYCNMPLKDAMALGLVMNAQGVIELNMFKMMKKIKVIDNEAFVRRTVMHSRPDSELRILVCIHDQENVPTIINLLEALNPSQRSPLSIYLLHLIELVGRANPLPIAHELTERPTSKASPSKLIVNAFRYYEHINHGVVTVFPFTAISHCKTMHDDVCSLALDKSTSLVIVPFYKNIHANGAMGSHKKIIRIVNNNGLDMAPCSIAILIEHGNLKTTRSVLATWSSYRVVVLFLGGADDREALALGARMAGHPNISLTVIRFLENGSVTSGNEEERKLDSEVVSEFRLSMAGNYHIMYIEEVVIDGTGTISVIQSMENNYELILVGRRDDRRSPLLLGLVDWNEQAELGAIGEELASVDFLGNTTILVVQQQTNIVNDGNNNNMETFGEQNVVEDDAEDMPIHRINM</sequence>
<dbReference type="Pfam" id="PF23256">
    <property type="entry name" value="CHX17_2nd"/>
    <property type="match status" value="1"/>
</dbReference>
<feature type="transmembrane region" description="Helical" evidence="10">
    <location>
        <begin position="283"/>
        <end position="304"/>
    </location>
</feature>
<reference evidence="14" key="1">
    <citation type="submission" date="2018-02" db="EMBL/GenBank/DDBJ databases">
        <authorList>
            <person name="Cohen D.B."/>
            <person name="Kent A.D."/>
        </authorList>
    </citation>
    <scope>NUCLEOTIDE SEQUENCE</scope>
</reference>
<keyword evidence="3" id="KW-0633">Potassium transport</keyword>
<evidence type="ECO:0000256" key="4">
    <source>
        <dbReference type="ARBA" id="ARBA00022692"/>
    </source>
</evidence>
<dbReference type="AlphaFoldDB" id="A0A2N9IFN1"/>
<evidence type="ECO:0000256" key="5">
    <source>
        <dbReference type="ARBA" id="ARBA00022958"/>
    </source>
</evidence>
<evidence type="ECO:0000259" key="12">
    <source>
        <dbReference type="Pfam" id="PF23256"/>
    </source>
</evidence>
<dbReference type="GO" id="GO:0015297">
    <property type="term" value="F:antiporter activity"/>
    <property type="evidence" value="ECO:0007669"/>
    <property type="project" value="InterPro"/>
</dbReference>
<comment type="similarity">
    <text evidence="9">Belongs to the monovalent cation:proton antiporter 2 (CPA2) transporter (TC 2.A.37) family. CHX (TC 2.A.37.4) subfamily.</text>
</comment>
<keyword evidence="4 10" id="KW-0812">Transmembrane</keyword>
<feature type="transmembrane region" description="Helical" evidence="10">
    <location>
        <begin position="78"/>
        <end position="95"/>
    </location>
</feature>
<comment type="subcellular location">
    <subcellularLocation>
        <location evidence="1">Membrane</location>
        <topology evidence="1">Multi-pass membrane protein</topology>
    </subcellularLocation>
</comment>
<dbReference type="Pfam" id="PF00999">
    <property type="entry name" value="Na_H_Exchanger"/>
    <property type="match status" value="2"/>
</dbReference>
<dbReference type="PANTHER" id="PTHR32468:SF114">
    <property type="entry name" value="CATION_H+ EXCHANGER DOMAIN-CONTAINING PROTEIN"/>
    <property type="match status" value="1"/>
</dbReference>
<protein>
    <recommendedName>
        <fullName evidence="15">Cation/H+ exchanger domain-containing protein</fullName>
    </recommendedName>
</protein>
<feature type="transmembrane region" description="Helical" evidence="10">
    <location>
        <begin position="147"/>
        <end position="171"/>
    </location>
</feature>
<evidence type="ECO:0000256" key="9">
    <source>
        <dbReference type="ARBA" id="ARBA00038341"/>
    </source>
</evidence>
<dbReference type="InterPro" id="IPR050794">
    <property type="entry name" value="CPA2_transporter"/>
</dbReference>
<name>A0A2N9IFN1_FAGSY</name>
<dbReference type="GO" id="GO:0016020">
    <property type="term" value="C:membrane"/>
    <property type="evidence" value="ECO:0007669"/>
    <property type="project" value="UniProtKB-SubCell"/>
</dbReference>
<keyword evidence="5" id="KW-0630">Potassium</keyword>
<dbReference type="GO" id="GO:0006813">
    <property type="term" value="P:potassium ion transport"/>
    <property type="evidence" value="ECO:0007669"/>
    <property type="project" value="UniProtKB-KW"/>
</dbReference>
<evidence type="ECO:0000259" key="13">
    <source>
        <dbReference type="Pfam" id="PF23259"/>
    </source>
</evidence>
<evidence type="ECO:0000256" key="6">
    <source>
        <dbReference type="ARBA" id="ARBA00022989"/>
    </source>
</evidence>
<evidence type="ECO:0000256" key="10">
    <source>
        <dbReference type="SAM" id="Phobius"/>
    </source>
</evidence>
<feature type="transmembrane region" description="Helical" evidence="10">
    <location>
        <begin position="52"/>
        <end position="71"/>
    </location>
</feature>
<organism evidence="14">
    <name type="scientific">Fagus sylvatica</name>
    <name type="common">Beechnut</name>
    <dbReference type="NCBI Taxonomy" id="28930"/>
    <lineage>
        <taxon>Eukaryota</taxon>
        <taxon>Viridiplantae</taxon>
        <taxon>Streptophyta</taxon>
        <taxon>Embryophyta</taxon>
        <taxon>Tracheophyta</taxon>
        <taxon>Spermatophyta</taxon>
        <taxon>Magnoliopsida</taxon>
        <taxon>eudicotyledons</taxon>
        <taxon>Gunneridae</taxon>
        <taxon>Pentapetalae</taxon>
        <taxon>rosids</taxon>
        <taxon>fabids</taxon>
        <taxon>Fagales</taxon>
        <taxon>Fagaceae</taxon>
        <taxon>Fagus</taxon>
    </lineage>
</organism>
<dbReference type="InterPro" id="IPR057291">
    <property type="entry name" value="CHX17_2nd"/>
</dbReference>
<evidence type="ECO:0000256" key="8">
    <source>
        <dbReference type="ARBA" id="ARBA00023136"/>
    </source>
</evidence>
<evidence type="ECO:0000256" key="7">
    <source>
        <dbReference type="ARBA" id="ARBA00023065"/>
    </source>
</evidence>
<dbReference type="Gene3D" id="1.20.1530.20">
    <property type="match status" value="2"/>
</dbReference>
<feature type="transmembrane region" description="Helical" evidence="10">
    <location>
        <begin position="107"/>
        <end position="127"/>
    </location>
</feature>
<keyword evidence="7" id="KW-0406">Ion transport</keyword>
<dbReference type="GO" id="GO:0012505">
    <property type="term" value="C:endomembrane system"/>
    <property type="evidence" value="ECO:0007669"/>
    <property type="project" value="TreeGrafter"/>
</dbReference>
<dbReference type="InterPro" id="IPR057290">
    <property type="entry name" value="CHX17_C"/>
</dbReference>
<evidence type="ECO:0000256" key="3">
    <source>
        <dbReference type="ARBA" id="ARBA00022538"/>
    </source>
</evidence>
<dbReference type="GO" id="GO:1902600">
    <property type="term" value="P:proton transmembrane transport"/>
    <property type="evidence" value="ECO:0007669"/>
    <property type="project" value="InterPro"/>
</dbReference>
<evidence type="ECO:0008006" key="15">
    <source>
        <dbReference type="Google" id="ProtNLM"/>
    </source>
</evidence>
<feature type="domain" description="Cation/H+ exchanger transmembrane" evidence="11">
    <location>
        <begin position="272"/>
        <end position="373"/>
    </location>
</feature>
<feature type="transmembrane region" description="Helical" evidence="10">
    <location>
        <begin position="177"/>
        <end position="201"/>
    </location>
</feature>
<keyword evidence="2" id="KW-0813">Transport</keyword>
<feature type="transmembrane region" description="Helical" evidence="10">
    <location>
        <begin position="316"/>
        <end position="336"/>
    </location>
</feature>
<feature type="transmembrane region" description="Helical" evidence="10">
    <location>
        <begin position="213"/>
        <end position="236"/>
    </location>
</feature>
<accession>A0A2N9IFN1</accession>
<gene>
    <name evidence="14" type="ORF">FSB_LOCUS50782</name>
</gene>
<keyword evidence="8 10" id="KW-0472">Membrane</keyword>
<evidence type="ECO:0000256" key="2">
    <source>
        <dbReference type="ARBA" id="ARBA00022448"/>
    </source>
</evidence>
<feature type="domain" description="Cation/H+ exchanger transmembrane" evidence="11">
    <location>
        <begin position="64"/>
        <end position="236"/>
    </location>
</feature>
<dbReference type="InterPro" id="IPR038770">
    <property type="entry name" value="Na+/solute_symporter_sf"/>
</dbReference>
<evidence type="ECO:0000313" key="14">
    <source>
        <dbReference type="EMBL" id="SPD22900.1"/>
    </source>
</evidence>
<dbReference type="GO" id="GO:0006885">
    <property type="term" value="P:regulation of pH"/>
    <property type="evidence" value="ECO:0007669"/>
    <property type="project" value="TreeGrafter"/>
</dbReference>
<evidence type="ECO:0000259" key="11">
    <source>
        <dbReference type="Pfam" id="PF00999"/>
    </source>
</evidence>
<dbReference type="Pfam" id="PF23259">
    <property type="entry name" value="CHX17_C"/>
    <property type="match status" value="1"/>
</dbReference>
<feature type="domain" description="Cation/H(+) antiporter central" evidence="12">
    <location>
        <begin position="418"/>
        <end position="543"/>
    </location>
</feature>
<keyword evidence="6 10" id="KW-1133">Transmembrane helix</keyword>
<evidence type="ECO:0000256" key="1">
    <source>
        <dbReference type="ARBA" id="ARBA00004141"/>
    </source>
</evidence>